<dbReference type="Gene3D" id="2.60.40.10">
    <property type="entry name" value="Immunoglobulins"/>
    <property type="match status" value="7"/>
</dbReference>
<evidence type="ECO:0000259" key="8">
    <source>
        <dbReference type="PROSITE" id="PS50853"/>
    </source>
</evidence>
<comment type="caution">
    <text evidence="9">The sequence shown here is derived from an EMBL/GenBank/DDBJ whole genome shotgun (WGS) entry which is preliminary data.</text>
</comment>
<dbReference type="SUPFAM" id="SSF49265">
    <property type="entry name" value="Fibronectin type III"/>
    <property type="match status" value="1"/>
</dbReference>
<keyword evidence="2 6" id="KW-0645">Protease</keyword>
<evidence type="ECO:0000256" key="7">
    <source>
        <dbReference type="RuleBase" id="RU003355"/>
    </source>
</evidence>
<dbReference type="InterPro" id="IPR054399">
    <property type="entry name" value="Fervidolysin-like_N_prodom"/>
</dbReference>
<proteinExistence type="inferred from homology"/>
<dbReference type="InterPro" id="IPR051048">
    <property type="entry name" value="Peptidase_S8/S53_subtilisin"/>
</dbReference>
<dbReference type="PANTHER" id="PTHR43399:SF4">
    <property type="entry name" value="CELL WALL-ASSOCIATED PROTEASE"/>
    <property type="match status" value="1"/>
</dbReference>
<dbReference type="EMBL" id="JACXWD010000005">
    <property type="protein sequence ID" value="MBD3867002.1"/>
    <property type="molecule type" value="Genomic_DNA"/>
</dbReference>
<dbReference type="InterPro" id="IPR000209">
    <property type="entry name" value="Peptidase_S8/S53_dom"/>
</dbReference>
<gene>
    <name evidence="9" type="ORF">IFK94_02665</name>
</gene>
<evidence type="ECO:0000256" key="5">
    <source>
        <dbReference type="PIRSR" id="PIRSR615500-1"/>
    </source>
</evidence>
<dbReference type="InterPro" id="IPR036116">
    <property type="entry name" value="FN3_sf"/>
</dbReference>
<dbReference type="SUPFAM" id="SSF52743">
    <property type="entry name" value="Subtilisin-like"/>
    <property type="match status" value="1"/>
</dbReference>
<dbReference type="GO" id="GO:0006508">
    <property type="term" value="P:proteolysis"/>
    <property type="evidence" value="ECO:0007669"/>
    <property type="project" value="UniProtKB-KW"/>
</dbReference>
<organism evidence="9 10">
    <name type="scientific">Candidatus Polarisedimenticola svalbardensis</name>
    <dbReference type="NCBI Taxonomy" id="2886004"/>
    <lineage>
        <taxon>Bacteria</taxon>
        <taxon>Pseudomonadati</taxon>
        <taxon>Acidobacteriota</taxon>
        <taxon>Candidatus Polarisedimenticolia</taxon>
        <taxon>Candidatus Polarisedimenticolales</taxon>
        <taxon>Candidatus Polarisedimenticolaceae</taxon>
        <taxon>Candidatus Polarisedimenticola</taxon>
    </lineage>
</organism>
<dbReference type="PANTHER" id="PTHR43399">
    <property type="entry name" value="SUBTILISIN-RELATED"/>
    <property type="match status" value="1"/>
</dbReference>
<feature type="active site" description="Charge relay system" evidence="5 6">
    <location>
        <position position="160"/>
    </location>
</feature>
<dbReference type="InterPro" id="IPR036852">
    <property type="entry name" value="Peptidase_S8/S53_dom_sf"/>
</dbReference>
<comment type="similarity">
    <text evidence="1 6 7">Belongs to the peptidase S8 family.</text>
</comment>
<evidence type="ECO:0000256" key="1">
    <source>
        <dbReference type="ARBA" id="ARBA00011073"/>
    </source>
</evidence>
<dbReference type="Pfam" id="PF22148">
    <property type="entry name" value="Fervidolysin_NPro-like"/>
    <property type="match status" value="1"/>
</dbReference>
<dbReference type="PRINTS" id="PR00723">
    <property type="entry name" value="SUBTILISIN"/>
</dbReference>
<dbReference type="Pfam" id="PF00082">
    <property type="entry name" value="Peptidase_S8"/>
    <property type="match status" value="1"/>
</dbReference>
<accession>A0A8J7CC49</accession>
<evidence type="ECO:0000313" key="9">
    <source>
        <dbReference type="EMBL" id="MBD3867002.1"/>
    </source>
</evidence>
<dbReference type="PROSITE" id="PS50853">
    <property type="entry name" value="FN3"/>
    <property type="match status" value="1"/>
</dbReference>
<feature type="active site" description="Charge relay system" evidence="5 6">
    <location>
        <position position="215"/>
    </location>
</feature>
<evidence type="ECO:0000256" key="4">
    <source>
        <dbReference type="ARBA" id="ARBA00022825"/>
    </source>
</evidence>
<protein>
    <submittedName>
        <fullName evidence="9">S8 family serine peptidase</fullName>
    </submittedName>
</protein>
<dbReference type="InterPro" id="IPR015500">
    <property type="entry name" value="Peptidase_S8_subtilisin-rel"/>
</dbReference>
<dbReference type="PROSITE" id="PS00136">
    <property type="entry name" value="SUBTILASE_ASP"/>
    <property type="match status" value="1"/>
</dbReference>
<dbReference type="PROSITE" id="PS00138">
    <property type="entry name" value="SUBTILASE_SER"/>
    <property type="match status" value="1"/>
</dbReference>
<dbReference type="GO" id="GO:0004252">
    <property type="term" value="F:serine-type endopeptidase activity"/>
    <property type="evidence" value="ECO:0007669"/>
    <property type="project" value="UniProtKB-UniRule"/>
</dbReference>
<evidence type="ECO:0000256" key="6">
    <source>
        <dbReference type="PROSITE-ProRule" id="PRU01240"/>
    </source>
</evidence>
<evidence type="ECO:0000256" key="3">
    <source>
        <dbReference type="ARBA" id="ARBA00022801"/>
    </source>
</evidence>
<name>A0A8J7CC49_9BACT</name>
<dbReference type="CDD" id="cd07473">
    <property type="entry name" value="Peptidases_S8_Subtilisin_like"/>
    <property type="match status" value="1"/>
</dbReference>
<dbReference type="Gene3D" id="3.40.50.200">
    <property type="entry name" value="Peptidase S8/S53 domain"/>
    <property type="match status" value="1"/>
</dbReference>
<dbReference type="InterPro" id="IPR023827">
    <property type="entry name" value="Peptidase_S8_Asp-AS"/>
</dbReference>
<dbReference type="InterPro" id="IPR023828">
    <property type="entry name" value="Peptidase_S8_Ser-AS"/>
</dbReference>
<dbReference type="NCBIfam" id="NF012200">
    <property type="entry name" value="choice_anch_D"/>
    <property type="match status" value="2"/>
</dbReference>
<dbReference type="InterPro" id="IPR003961">
    <property type="entry name" value="FN3_dom"/>
</dbReference>
<evidence type="ECO:0000313" key="10">
    <source>
        <dbReference type="Proteomes" id="UP000648239"/>
    </source>
</evidence>
<keyword evidence="4 6" id="KW-0720">Serine protease</keyword>
<feature type="domain" description="Fibronectin type-III" evidence="8">
    <location>
        <begin position="437"/>
        <end position="546"/>
    </location>
</feature>
<evidence type="ECO:0000256" key="2">
    <source>
        <dbReference type="ARBA" id="ARBA00022670"/>
    </source>
</evidence>
<dbReference type="Proteomes" id="UP000648239">
    <property type="component" value="Unassembled WGS sequence"/>
</dbReference>
<dbReference type="PROSITE" id="PS51892">
    <property type="entry name" value="SUBTILASE"/>
    <property type="match status" value="1"/>
</dbReference>
<feature type="active site" description="Charge relay system" evidence="5 6">
    <location>
        <position position="375"/>
    </location>
</feature>
<sequence>MRRSRIPILFILTLMIVAAAAVVPPFMSAPERAELAPHVPGEILIKMSAAADGPAKAGLQAMVLGEARQQFRSGAQRWVLGPNFNVERAMELLEGSPLVEYVEPNYLLSLDLIPNDPRMGELWGMHNTGQTGGTPDADIDADLAWGVSTGSHDVLVGVIDTGIDYNHPDLAANVWTNPGEIADNGIDDDGNGYIDDIHGWDFINNDSDPFDDNGHGTHCSGTIGGVGDNGIGVAGVNWDVSIMGLKFLSAGGSGSTDDAVSAIDYAVMMGADLTSNSWGGGGYSQTMYDAIAAAGAIGQAFVAAAGNSGSDNDVSPHYPSNYDLPNVISVAATDHNDAKASFSSYGLTTVDLGAPGVDILSTLPGNSYGLLSGTSMATPHVAGVTALIRSVSPDIPMAQLKTVLLNSADPIPSMDGITVSGARLNAFFAIAEPDNVAPGQVDDLATENPSSNALGLTWTATGDDGNVGTANFYQVRYSTAVIDDTNFDAASLASGAPNPGPAGAAESMEVAGLDADTVYYFALKAFDEWGNAGALSNVASGMTLPPPTADLTPLVLSDNLFTGGESDHTLTLSNVGVGTLDFTIPIPQVGEPTTAQTPLALGKDDLDPRAGDPVTAGIGGPDGFGYRWIDSDEPGGPVFSWVDISGTGSAIGVTGDDATSTPIDLDFEFPFYGGFVTAIQVCTNGWLSFGTSSTAYGNQPLPTTGAPLNLVAPFWDDLNPGGVNRMHYQSFGTYAIVQWTDMPRYSGTGTYTFQAILDSTGAITYQYLSMTGDVASSTVGIQNSNASDGLTVAFNQAFLHDNMAVQISAIPQWLSAGPVSGRLGAGESIPINVHMDASGLEGGVYPGAVNVLTNDPGNAVMTVDVTLNVTGAPDAEVDPAALNYGDRFLGIGGDLALIVRNTGTDVLHVTDIALGSLDLSTSHTVFDLAPREAMEVTIGWVPSVLGALSSTVTVYSNDAAEPTIVVPVTGNALPAPEIITTPMSFDETLFTGQTVTRVLNVLNAGGSDLVITAAADLGDGLAPVVSSGLGAEGAGGPDAFGYSWKDSDESGGPTFNWVDISAIGTPIDLGTPPADDDNSGPIPLGFTFPFYGNNFPTVNVCSNGWLSFTSTSTDYTNGLLPGTSAPENLIAPLHDDLRFSSAGAAAHYYNDGTRFIVQYTDVQKYFSNGSLTFQVILYPNGKIVFQYLTMSGALLNSATVGIQDSTRAIASQMAYNTDYIHDNMAIEISTTPEWMAVTPANATIPPGESFNFDVLFDANDRDGGDLFGNVVLTTNIPSEPQVLVPAVLHVIGVPVVGVIPESYAYGDRFVGYPYLTSFQVVNTGTDVLNVYDVTTNHGTLTVDDGSGAGEQSMDAEFPLPPGASRLFTMRWFPTSAGPLDAAVSIESDDPVNPVLILPVTGNALLPPVAAWSPGSFTEDLLVGDIVNRTLHIDNTGGSDLDFSVALVEAGTESVTVYPDVKVGKGEELPGPGFLGSGGPDVFGYKWIDSDETGGPVFDWFDISAIGTPVNLGTGSIDDRNSGPIDMGMSVPFYGNTFTSVNVCSNGWLSFTSTSTDLSNSALPGTGSPENLLAAFHDDLRFTSAGAEAHYYNDGSRFIVQYTDVQKYYSTGSLTFQVILYQDGRIVYQYLTMEGTLNSATIGIQNDARDDGLTVVYNDAYVHNNMAILFAPLVDWLTLSPLTGTVPAGGFADLDVTFNTTALIGGDYEASIDLTTNDPANALIMVPVNLHVTGIPDIDAVPVSLSFPTTFVGYSTVLPMSIQNVGTDILTITSADVTGDFTQAGLTLPVDLPPGGVIPVDVTFSPTAAGALSGSLVIGSNDPDEAPFTVTFSGDALIPPVIGSDRTSIYRALPPGGMGTETITLSNTGGSDLVWDSGSNFISGAAVTPYPVLDLAKDEEDPRPGILGSGGPDLFGYTWVDSDEPGGPVYDWVDISGVGTQVIFSTSGYSDDSNKGPFPIGFDFSLYGLDFNEVRFSTNGWMSFTNTSTDYSNDPLPSSGGPENLLALFWDDLVHRSGTGSEPVASAVYYHNDGTRFIAQYQDMYRIGNYTHQMSFQVILYPSGKIVYQYQTMGSGTLNSATIGIQNATKDDALMVAYNTAYIHDNMAIELKSSPEWMILDPVSGVIPAGGSQVITVNLDATDLAEGIHEATIDFISNDPATPLYQVPVTLNVNQPPVAMCAPITVETGADNCIGDASIDNGSYDPDGGAVSLVQDPAGPYPLGDTMVTLTVTDETGLSDQCMATVTVIDVVPPELTVVLTPDELWPPNHQMMDVEAIVVASDNCGPPAVVLTSVTSNEADNGPGDGNTVGDIQGTDIGTADFQFMLRAERSAQGTGRIYTATYTATDGSGNQTVVSGYSLVPHDQGGVTDPVSIMVLADAAGALVSWQGVTKADYYNVIRANLHDIRDAGVVYDLGAVTCVEAGSQDLSTAGFEDSGIPASGQMFIYLVEYNDGISSSYGSVSADKPRIPGPGGCE</sequence>
<reference evidence="9 10" key="1">
    <citation type="submission" date="2020-08" db="EMBL/GenBank/DDBJ databases">
        <title>Acidobacteriota in marine sediments use diverse sulfur dissimilation pathways.</title>
        <authorList>
            <person name="Wasmund K."/>
        </authorList>
    </citation>
    <scope>NUCLEOTIDE SEQUENCE [LARGE SCALE GENOMIC DNA]</scope>
    <source>
        <strain evidence="9">MAG AM4</strain>
    </source>
</reference>
<dbReference type="PROSITE" id="PS00137">
    <property type="entry name" value="SUBTILASE_HIS"/>
    <property type="match status" value="1"/>
</dbReference>
<dbReference type="InterPro" id="IPR022398">
    <property type="entry name" value="Peptidase_S8_His-AS"/>
</dbReference>
<keyword evidence="3 6" id="KW-0378">Hydrolase</keyword>
<dbReference type="InterPro" id="IPR013783">
    <property type="entry name" value="Ig-like_fold"/>
</dbReference>
<dbReference type="InterPro" id="IPR034204">
    <property type="entry name" value="PfSUB1-like_cat_dom"/>
</dbReference>